<evidence type="ECO:0000259" key="1">
    <source>
        <dbReference type="Pfam" id="PF00155"/>
    </source>
</evidence>
<evidence type="ECO:0000313" key="3">
    <source>
        <dbReference type="Proteomes" id="UP000176101"/>
    </source>
</evidence>
<dbReference type="PATRIC" id="fig|1075402.3.peg.3782"/>
<feature type="domain" description="Aminotransferase class I/classII large" evidence="1">
    <location>
        <begin position="76"/>
        <end position="364"/>
    </location>
</feature>
<proteinExistence type="predicted"/>
<dbReference type="GO" id="GO:0030170">
    <property type="term" value="F:pyridoxal phosphate binding"/>
    <property type="evidence" value="ECO:0007669"/>
    <property type="project" value="InterPro"/>
</dbReference>
<sequence>MHTAASPHGLSNLTRYEILALDGEINVSDGHPRNSLTAGQSAIVDRMPSLFRAAGKEAFADLEARAQRAFLSSVGQHKAPVEEGRVLSCYASSVAMDVVARSLAQRGNRIGLIHPTFDNIPDLLRGWGHQLVPLEEDALADGAVPHIDDLDALFLTVPNNPTGVTISHEALRSIAEACVQQGKILVLDTCFRGYISGERQDTYELLDAVGVEWVMIEDTGKLWPLSELKLGFISYSANCSLDLHEHLSDVLLSVSPFVLSLVAEFAHDATHGGYQQLHRLVKHNREILYESLSSTRAALPDGPSDVGVTLVGLPNHLSSRGVWRELQAGGLHVLPCEDFFWADGRRGERFIRVALVRDTDVIEKASAYLRDYFTSTGCR</sequence>
<dbReference type="InterPro" id="IPR015421">
    <property type="entry name" value="PyrdxlP-dep_Trfase_major"/>
</dbReference>
<dbReference type="Pfam" id="PF00155">
    <property type="entry name" value="Aminotran_1_2"/>
    <property type="match status" value="1"/>
</dbReference>
<dbReference type="AlphaFoldDB" id="A0A1E7KPD4"/>
<protein>
    <recommendedName>
        <fullName evidence="1">Aminotransferase class I/classII large domain-containing protein</fullName>
    </recommendedName>
</protein>
<dbReference type="PANTHER" id="PTHR43510">
    <property type="entry name" value="AMINOTRANSFERASE FUNCTION, HYPOTHETICAL (EUROFUNG)"/>
    <property type="match status" value="1"/>
</dbReference>
<dbReference type="RefSeq" id="WP_070194810.1">
    <property type="nucleotide sequence ID" value="NZ_LJGU01000093.1"/>
</dbReference>
<dbReference type="CDD" id="cd00609">
    <property type="entry name" value="AAT_like"/>
    <property type="match status" value="1"/>
</dbReference>
<dbReference type="OrthoDB" id="3861823at2"/>
<dbReference type="STRING" id="1075402.AN216_01985"/>
<dbReference type="PANTHER" id="PTHR43510:SF1">
    <property type="entry name" value="AMINOTRANSFERASE FUNCTION, HYPOTHETICAL (EUROFUNG)"/>
    <property type="match status" value="1"/>
</dbReference>
<dbReference type="Proteomes" id="UP000176101">
    <property type="component" value="Unassembled WGS sequence"/>
</dbReference>
<dbReference type="EMBL" id="LJGU01000093">
    <property type="protein sequence ID" value="OEV05746.1"/>
    <property type="molecule type" value="Genomic_DNA"/>
</dbReference>
<name>A0A1E7KPD4_9ACTN</name>
<dbReference type="InterPro" id="IPR015422">
    <property type="entry name" value="PyrdxlP-dep_Trfase_small"/>
</dbReference>
<comment type="caution">
    <text evidence="2">The sequence shown here is derived from an EMBL/GenBank/DDBJ whole genome shotgun (WGS) entry which is preliminary data.</text>
</comment>
<reference evidence="2 3" key="1">
    <citation type="journal article" date="2016" name="Front. Microbiol.">
        <title>Comparative Genomics Analysis of Streptomyces Species Reveals Their Adaptation to the Marine Environment and Their Diversity at the Genomic Level.</title>
        <authorList>
            <person name="Tian X."/>
            <person name="Zhang Z."/>
            <person name="Yang T."/>
            <person name="Chen M."/>
            <person name="Li J."/>
            <person name="Chen F."/>
            <person name="Yang J."/>
            <person name="Li W."/>
            <person name="Zhang B."/>
            <person name="Zhang Z."/>
            <person name="Wu J."/>
            <person name="Zhang C."/>
            <person name="Long L."/>
            <person name="Xiao J."/>
        </authorList>
    </citation>
    <scope>NUCLEOTIDE SEQUENCE [LARGE SCALE GENOMIC DNA]</scope>
    <source>
        <strain evidence="2 3">SCSIO 02100</strain>
    </source>
</reference>
<dbReference type="Gene3D" id="3.90.1150.10">
    <property type="entry name" value="Aspartate Aminotransferase, domain 1"/>
    <property type="match status" value="1"/>
</dbReference>
<organism evidence="2 3">
    <name type="scientific">Streptomyces oceani</name>
    <dbReference type="NCBI Taxonomy" id="1075402"/>
    <lineage>
        <taxon>Bacteria</taxon>
        <taxon>Bacillati</taxon>
        <taxon>Actinomycetota</taxon>
        <taxon>Actinomycetes</taxon>
        <taxon>Kitasatosporales</taxon>
        <taxon>Streptomycetaceae</taxon>
        <taxon>Streptomyces</taxon>
    </lineage>
</organism>
<keyword evidence="3" id="KW-1185">Reference proteome</keyword>
<dbReference type="InterPro" id="IPR004839">
    <property type="entry name" value="Aminotransferase_I/II_large"/>
</dbReference>
<dbReference type="Gene3D" id="3.40.640.10">
    <property type="entry name" value="Type I PLP-dependent aspartate aminotransferase-like (Major domain)"/>
    <property type="match status" value="1"/>
</dbReference>
<accession>A0A1E7KPD4</accession>
<gene>
    <name evidence="2" type="ORF">AN216_01985</name>
</gene>
<dbReference type="InterPro" id="IPR015424">
    <property type="entry name" value="PyrdxlP-dep_Trfase"/>
</dbReference>
<dbReference type="SUPFAM" id="SSF53383">
    <property type="entry name" value="PLP-dependent transferases"/>
    <property type="match status" value="1"/>
</dbReference>
<evidence type="ECO:0000313" key="2">
    <source>
        <dbReference type="EMBL" id="OEV05746.1"/>
    </source>
</evidence>